<evidence type="ECO:0000313" key="1">
    <source>
        <dbReference type="EMBL" id="KAI8563668.1"/>
    </source>
</evidence>
<reference evidence="1" key="1">
    <citation type="submission" date="2022-02" db="EMBL/GenBank/DDBJ databases">
        <title>Plant Genome Project.</title>
        <authorList>
            <person name="Zhang R.-G."/>
        </authorList>
    </citation>
    <scope>NUCLEOTIDE SEQUENCE</scope>
    <source>
        <strain evidence="1">AT1</strain>
    </source>
</reference>
<comment type="caution">
    <text evidence="1">The sequence shown here is derived from an EMBL/GenBank/DDBJ whole genome shotgun (WGS) entry which is preliminary data.</text>
</comment>
<dbReference type="EMBL" id="CM046390">
    <property type="protein sequence ID" value="KAI8563668.1"/>
    <property type="molecule type" value="Genomic_DNA"/>
</dbReference>
<accession>A0ACC0PFW8</accession>
<name>A0ACC0PFW8_RHOML</name>
<proteinExistence type="predicted"/>
<organism evidence="1 2">
    <name type="scientific">Rhododendron molle</name>
    <name type="common">Chinese azalea</name>
    <name type="synonym">Azalea mollis</name>
    <dbReference type="NCBI Taxonomy" id="49168"/>
    <lineage>
        <taxon>Eukaryota</taxon>
        <taxon>Viridiplantae</taxon>
        <taxon>Streptophyta</taxon>
        <taxon>Embryophyta</taxon>
        <taxon>Tracheophyta</taxon>
        <taxon>Spermatophyta</taxon>
        <taxon>Magnoliopsida</taxon>
        <taxon>eudicotyledons</taxon>
        <taxon>Gunneridae</taxon>
        <taxon>Pentapetalae</taxon>
        <taxon>asterids</taxon>
        <taxon>Ericales</taxon>
        <taxon>Ericaceae</taxon>
        <taxon>Ericoideae</taxon>
        <taxon>Rhodoreae</taxon>
        <taxon>Rhododendron</taxon>
    </lineage>
</organism>
<sequence>MSEGFVNFSSILQAEESMAEEKSSMRRSSIIRALPNKGQSSSVKPSSPPAPLSRGSRRVPFFSASNIPSTITNEELAILRLDTLSHHLFPLGNLLGPNEHAPFLRMRLASMLALWREVCGSLFQLW</sequence>
<dbReference type="Proteomes" id="UP001062846">
    <property type="component" value="Chromosome 3"/>
</dbReference>
<protein>
    <submittedName>
        <fullName evidence="1">Uncharacterized protein</fullName>
    </submittedName>
</protein>
<gene>
    <name evidence="1" type="ORF">RHMOL_Rhmol03G0127100</name>
</gene>
<evidence type="ECO:0000313" key="2">
    <source>
        <dbReference type="Proteomes" id="UP001062846"/>
    </source>
</evidence>
<keyword evidence="2" id="KW-1185">Reference proteome</keyword>